<evidence type="ECO:0000259" key="3">
    <source>
        <dbReference type="PROSITE" id="PS50089"/>
    </source>
</evidence>
<dbReference type="Proteomes" id="UP000827721">
    <property type="component" value="Unassembled WGS sequence"/>
</dbReference>
<keyword evidence="2" id="KW-0812">Transmembrane</keyword>
<feature type="domain" description="RING-type" evidence="3">
    <location>
        <begin position="92"/>
        <end position="134"/>
    </location>
</feature>
<keyword evidence="2" id="KW-0472">Membrane</keyword>
<evidence type="ECO:0000256" key="2">
    <source>
        <dbReference type="SAM" id="Phobius"/>
    </source>
</evidence>
<proteinExistence type="predicted"/>
<feature type="transmembrane region" description="Helical" evidence="2">
    <location>
        <begin position="14"/>
        <end position="34"/>
    </location>
</feature>
<name>A0ABQ8H444_9ROSI</name>
<keyword evidence="1" id="KW-0479">Metal-binding</keyword>
<evidence type="ECO:0000313" key="5">
    <source>
        <dbReference type="Proteomes" id="UP000827721"/>
    </source>
</evidence>
<organism evidence="4 5">
    <name type="scientific">Xanthoceras sorbifolium</name>
    <dbReference type="NCBI Taxonomy" id="99658"/>
    <lineage>
        <taxon>Eukaryota</taxon>
        <taxon>Viridiplantae</taxon>
        <taxon>Streptophyta</taxon>
        <taxon>Embryophyta</taxon>
        <taxon>Tracheophyta</taxon>
        <taxon>Spermatophyta</taxon>
        <taxon>Magnoliopsida</taxon>
        <taxon>eudicotyledons</taxon>
        <taxon>Gunneridae</taxon>
        <taxon>Pentapetalae</taxon>
        <taxon>rosids</taxon>
        <taxon>malvids</taxon>
        <taxon>Sapindales</taxon>
        <taxon>Sapindaceae</taxon>
        <taxon>Xanthoceroideae</taxon>
        <taxon>Xanthoceras</taxon>
    </lineage>
</organism>
<dbReference type="EMBL" id="JAFEMO010000014">
    <property type="protein sequence ID" value="KAH7548077.1"/>
    <property type="molecule type" value="Genomic_DNA"/>
</dbReference>
<feature type="domain" description="RING-type" evidence="3">
    <location>
        <begin position="276"/>
        <end position="318"/>
    </location>
</feature>
<reference evidence="4 5" key="1">
    <citation type="submission" date="2021-02" db="EMBL/GenBank/DDBJ databases">
        <title>Plant Genome Project.</title>
        <authorList>
            <person name="Zhang R.-G."/>
        </authorList>
    </citation>
    <scope>NUCLEOTIDE SEQUENCE [LARGE SCALE GENOMIC DNA]</scope>
    <source>
        <tissue evidence="4">Leaves</tissue>
    </source>
</reference>
<dbReference type="InterPro" id="IPR013083">
    <property type="entry name" value="Znf_RING/FYVE/PHD"/>
</dbReference>
<dbReference type="SUPFAM" id="SSF57850">
    <property type="entry name" value="RING/U-box"/>
    <property type="match status" value="2"/>
</dbReference>
<keyword evidence="5" id="KW-1185">Reference proteome</keyword>
<dbReference type="Gene3D" id="3.30.40.10">
    <property type="entry name" value="Zinc/RING finger domain, C3HC4 (zinc finger)"/>
    <property type="match status" value="2"/>
</dbReference>
<comment type="caution">
    <text evidence="4">The sequence shown here is derived from an EMBL/GenBank/DDBJ whole genome shotgun (WGS) entry which is preliminary data.</text>
</comment>
<sequence length="361" mass="39280">MADDDGSFLSNQRLSIMLIGIGSAAFVVTVYHCIAMGWCNRNRSSPSPTPARPFMPEMLEIPGSGETSTAQLIPVHKYEKGTGLPVGDDGTCSVCLCEFEEGEELRTLPECLHSYHAPCIDMWLYSHSNCPMCRTDAAVSSTQILRPLPQPEFSFEGSRAYTAFAISSFIPQTPLQTKSLSTMADDDDGSYLSHNPRLSIMFIGIGSAAFVVTVYHCIAVSRCNRNRSSPSPPPARPFMPEMVEIPGSGETSTAQLIPAHKYEKGTGLPVGDDGTCSVCLCEFEEGEELRTLPECLHSYHAPCIDMWLCSHSSCPMCRTDAAVPSPQIIRPPQPPPPPPQPEFRFGSSRANTAFALSSTIY</sequence>
<feature type="transmembrane region" description="Helical" evidence="2">
    <location>
        <begin position="200"/>
        <end position="221"/>
    </location>
</feature>
<dbReference type="CDD" id="cd16461">
    <property type="entry name" value="RING-H2_EL5-like"/>
    <property type="match status" value="2"/>
</dbReference>
<gene>
    <name evidence="4" type="ORF">JRO89_XS14G0063500</name>
</gene>
<evidence type="ECO:0000256" key="1">
    <source>
        <dbReference type="PROSITE-ProRule" id="PRU00175"/>
    </source>
</evidence>
<dbReference type="PANTHER" id="PTHR45676:SF177">
    <property type="entry name" value="RING-TYPE E3 UBIQUITIN TRANSFERASE"/>
    <property type="match status" value="1"/>
</dbReference>
<dbReference type="Pfam" id="PF13639">
    <property type="entry name" value="zf-RING_2"/>
    <property type="match status" value="2"/>
</dbReference>
<accession>A0ABQ8H444</accession>
<dbReference type="SMART" id="SM00184">
    <property type="entry name" value="RING"/>
    <property type="match status" value="2"/>
</dbReference>
<keyword evidence="1" id="KW-0862">Zinc</keyword>
<evidence type="ECO:0000313" key="4">
    <source>
        <dbReference type="EMBL" id="KAH7548077.1"/>
    </source>
</evidence>
<keyword evidence="1" id="KW-0863">Zinc-finger</keyword>
<dbReference type="PROSITE" id="PS50089">
    <property type="entry name" value="ZF_RING_2"/>
    <property type="match status" value="2"/>
</dbReference>
<keyword evidence="2" id="KW-1133">Transmembrane helix</keyword>
<dbReference type="InterPro" id="IPR001841">
    <property type="entry name" value="Znf_RING"/>
</dbReference>
<protein>
    <recommendedName>
        <fullName evidence="3">RING-type domain-containing protein</fullName>
    </recommendedName>
</protein>
<dbReference type="PANTHER" id="PTHR45676">
    <property type="entry name" value="RING-H2 FINGER PROTEIN ATL51-RELATED"/>
    <property type="match status" value="1"/>
</dbReference>